<dbReference type="Pfam" id="PF07729">
    <property type="entry name" value="FCD"/>
    <property type="match status" value="1"/>
</dbReference>
<evidence type="ECO:0000256" key="2">
    <source>
        <dbReference type="ARBA" id="ARBA00023125"/>
    </source>
</evidence>
<evidence type="ECO:0000313" key="5">
    <source>
        <dbReference type="EMBL" id="RDI17012.1"/>
    </source>
</evidence>
<protein>
    <submittedName>
        <fullName evidence="5">GntR family transcriptional regulator</fullName>
    </submittedName>
</protein>
<dbReference type="SUPFAM" id="SSF48008">
    <property type="entry name" value="GntR ligand-binding domain-like"/>
    <property type="match status" value="1"/>
</dbReference>
<dbReference type="InterPro" id="IPR036388">
    <property type="entry name" value="WH-like_DNA-bd_sf"/>
</dbReference>
<keyword evidence="1" id="KW-0805">Transcription regulation</keyword>
<dbReference type="Gene3D" id="1.10.10.10">
    <property type="entry name" value="Winged helix-like DNA-binding domain superfamily/Winged helix DNA-binding domain"/>
    <property type="match status" value="1"/>
</dbReference>
<dbReference type="InterPro" id="IPR011711">
    <property type="entry name" value="GntR_C"/>
</dbReference>
<dbReference type="EMBL" id="QQAV01000018">
    <property type="protein sequence ID" value="RDI17012.1"/>
    <property type="molecule type" value="Genomic_DNA"/>
</dbReference>
<keyword evidence="2" id="KW-0238">DNA-binding</keyword>
<dbReference type="Proteomes" id="UP000255265">
    <property type="component" value="Unassembled WGS sequence"/>
</dbReference>
<dbReference type="PROSITE" id="PS50949">
    <property type="entry name" value="HTH_GNTR"/>
    <property type="match status" value="1"/>
</dbReference>
<organism evidence="5 6">
    <name type="scientific">Pseudacidovorax intermedius</name>
    <dbReference type="NCBI Taxonomy" id="433924"/>
    <lineage>
        <taxon>Bacteria</taxon>
        <taxon>Pseudomonadati</taxon>
        <taxon>Pseudomonadota</taxon>
        <taxon>Betaproteobacteria</taxon>
        <taxon>Burkholderiales</taxon>
        <taxon>Comamonadaceae</taxon>
        <taxon>Pseudacidovorax</taxon>
    </lineage>
</organism>
<evidence type="ECO:0000256" key="1">
    <source>
        <dbReference type="ARBA" id="ARBA00023015"/>
    </source>
</evidence>
<evidence type="ECO:0000259" key="4">
    <source>
        <dbReference type="PROSITE" id="PS50949"/>
    </source>
</evidence>
<reference evidence="5 6" key="1">
    <citation type="submission" date="2018-07" db="EMBL/GenBank/DDBJ databases">
        <title>Genomic Encyclopedia of Type Strains, Phase IV (KMG-IV): sequencing the most valuable type-strain genomes for metagenomic binning, comparative biology and taxonomic classification.</title>
        <authorList>
            <person name="Goeker M."/>
        </authorList>
    </citation>
    <scope>NUCLEOTIDE SEQUENCE [LARGE SCALE GENOMIC DNA]</scope>
    <source>
        <strain evidence="5 6">DSM 21352</strain>
    </source>
</reference>
<feature type="domain" description="HTH gntR-type" evidence="4">
    <location>
        <begin position="27"/>
        <end position="94"/>
    </location>
</feature>
<sequence>MKAMAGTASDSPLARLVRERLGATGVRPSTDDIVHVLHQAIVRGLLAPGLALRQDELAALFQVSKIPVREALRTLEAQGFVELQLNRGAIVRPLTLAQLRDAFDLRLMIEPHLMRTAAPRLTPAMLDQAEALIQDMDDAADAWRFSECNTRFHDLLYAPADLPLSRSILAMLQGHIQRMSFMQLSLAGFNRSSNEDHRTIVAACRTGDGQAAAQAVEAHVQSVRDIVLTLYLRHQTDAD</sequence>
<keyword evidence="3" id="KW-0804">Transcription</keyword>
<dbReference type="InterPro" id="IPR000524">
    <property type="entry name" value="Tscrpt_reg_HTH_GntR"/>
</dbReference>
<dbReference type="STRING" id="433924.NS331_13830"/>
<dbReference type="RefSeq" id="WP_170159486.1">
    <property type="nucleotide sequence ID" value="NZ_QQAV01000018.1"/>
</dbReference>
<dbReference type="GO" id="GO:0003700">
    <property type="term" value="F:DNA-binding transcription factor activity"/>
    <property type="evidence" value="ECO:0007669"/>
    <property type="project" value="InterPro"/>
</dbReference>
<dbReference type="CDD" id="cd07377">
    <property type="entry name" value="WHTH_GntR"/>
    <property type="match status" value="1"/>
</dbReference>
<dbReference type="SMART" id="SM00895">
    <property type="entry name" value="FCD"/>
    <property type="match status" value="1"/>
</dbReference>
<dbReference type="SUPFAM" id="SSF46785">
    <property type="entry name" value="Winged helix' DNA-binding domain"/>
    <property type="match status" value="1"/>
</dbReference>
<dbReference type="AlphaFoldDB" id="A0A370F536"/>
<comment type="caution">
    <text evidence="5">The sequence shown here is derived from an EMBL/GenBank/DDBJ whole genome shotgun (WGS) entry which is preliminary data.</text>
</comment>
<dbReference type="Gene3D" id="1.20.120.530">
    <property type="entry name" value="GntR ligand-binding domain-like"/>
    <property type="match status" value="1"/>
</dbReference>
<dbReference type="InterPro" id="IPR036390">
    <property type="entry name" value="WH_DNA-bd_sf"/>
</dbReference>
<accession>A0A370F536</accession>
<dbReference type="PANTHER" id="PTHR43537">
    <property type="entry name" value="TRANSCRIPTIONAL REGULATOR, GNTR FAMILY"/>
    <property type="match status" value="1"/>
</dbReference>
<dbReference type="GO" id="GO:0003677">
    <property type="term" value="F:DNA binding"/>
    <property type="evidence" value="ECO:0007669"/>
    <property type="project" value="UniProtKB-KW"/>
</dbReference>
<keyword evidence="6" id="KW-1185">Reference proteome</keyword>
<gene>
    <name evidence="5" type="ORF">DFR41_11840</name>
</gene>
<evidence type="ECO:0000256" key="3">
    <source>
        <dbReference type="ARBA" id="ARBA00023163"/>
    </source>
</evidence>
<evidence type="ECO:0000313" key="6">
    <source>
        <dbReference type="Proteomes" id="UP000255265"/>
    </source>
</evidence>
<proteinExistence type="predicted"/>
<name>A0A370F536_9BURK</name>
<dbReference type="Pfam" id="PF00392">
    <property type="entry name" value="GntR"/>
    <property type="match status" value="1"/>
</dbReference>
<dbReference type="InterPro" id="IPR008920">
    <property type="entry name" value="TF_FadR/GntR_C"/>
</dbReference>
<dbReference type="PANTHER" id="PTHR43537:SF41">
    <property type="entry name" value="TRANSCRIPTIONAL REGULATORY PROTEIN"/>
    <property type="match status" value="1"/>
</dbReference>
<dbReference type="SMART" id="SM00345">
    <property type="entry name" value="HTH_GNTR"/>
    <property type="match status" value="1"/>
</dbReference>